<comment type="caution">
    <text evidence="2">The sequence shown here is derived from an EMBL/GenBank/DDBJ whole genome shotgun (WGS) entry which is preliminary data.</text>
</comment>
<feature type="domain" description="Glycosyltransferase 2-like" evidence="1">
    <location>
        <begin position="13"/>
        <end position="128"/>
    </location>
</feature>
<dbReference type="EMBL" id="LBXL01000025">
    <property type="protein sequence ID" value="KKR29689.1"/>
    <property type="molecule type" value="Genomic_DNA"/>
</dbReference>
<organism evidence="2 3">
    <name type="scientific">Candidatus Woesebacteria bacterium GW2011_GWA1_39_8</name>
    <dbReference type="NCBI Taxonomy" id="1618552"/>
    <lineage>
        <taxon>Bacteria</taxon>
        <taxon>Candidatus Woeseibacteriota</taxon>
    </lineage>
</organism>
<sequence length="205" mass="23790">MPSYLSAFPGSATNRKQKFIRAVDSFLRNSYPEKELIIISDGCHDTIDICKKRYKEAMKSKRINLIELPEHYGFQGKTRQAGIDAATGDIITQLDSDDFFLYHHLKSIVVNFDTKKYDWVYFNHFIKPDTLDIDGFWYVSQLEEGKICNANYAYKRSLDVTWNNCDGREDNKFFTKQLIDKFPRVCKIYGCGYVVCNQQIIGVTA</sequence>
<evidence type="ECO:0000259" key="1">
    <source>
        <dbReference type="Pfam" id="PF00535"/>
    </source>
</evidence>
<proteinExistence type="predicted"/>
<accession>A0A0G0PNA1</accession>
<reference evidence="2 3" key="1">
    <citation type="journal article" date="2015" name="Nature">
        <title>rRNA introns, odd ribosomes, and small enigmatic genomes across a large radiation of phyla.</title>
        <authorList>
            <person name="Brown C.T."/>
            <person name="Hug L.A."/>
            <person name="Thomas B.C."/>
            <person name="Sharon I."/>
            <person name="Castelle C.J."/>
            <person name="Singh A."/>
            <person name="Wilkins M.J."/>
            <person name="Williams K.H."/>
            <person name="Banfield J.F."/>
        </authorList>
    </citation>
    <scope>NUCLEOTIDE SEQUENCE [LARGE SCALE GENOMIC DNA]</scope>
</reference>
<dbReference type="InterPro" id="IPR029044">
    <property type="entry name" value="Nucleotide-diphossugar_trans"/>
</dbReference>
<evidence type="ECO:0000313" key="2">
    <source>
        <dbReference type="EMBL" id="KKR29689.1"/>
    </source>
</evidence>
<dbReference type="Gene3D" id="3.90.550.10">
    <property type="entry name" value="Spore Coat Polysaccharide Biosynthesis Protein SpsA, Chain A"/>
    <property type="match status" value="1"/>
</dbReference>
<dbReference type="Proteomes" id="UP000034793">
    <property type="component" value="Unassembled WGS sequence"/>
</dbReference>
<name>A0A0G0PNA1_9BACT</name>
<dbReference type="InterPro" id="IPR001173">
    <property type="entry name" value="Glyco_trans_2-like"/>
</dbReference>
<evidence type="ECO:0000313" key="3">
    <source>
        <dbReference type="Proteomes" id="UP000034793"/>
    </source>
</evidence>
<dbReference type="SUPFAM" id="SSF53448">
    <property type="entry name" value="Nucleotide-diphospho-sugar transferases"/>
    <property type="match status" value="1"/>
</dbReference>
<dbReference type="Pfam" id="PF00535">
    <property type="entry name" value="Glycos_transf_2"/>
    <property type="match status" value="1"/>
</dbReference>
<protein>
    <recommendedName>
        <fullName evidence="1">Glycosyltransferase 2-like domain-containing protein</fullName>
    </recommendedName>
</protein>
<gene>
    <name evidence="2" type="ORF">UT61_C0025G0021</name>
</gene>
<dbReference type="AlphaFoldDB" id="A0A0G0PNA1"/>
<dbReference type="CDD" id="cd00761">
    <property type="entry name" value="Glyco_tranf_GTA_type"/>
    <property type="match status" value="1"/>
</dbReference>